<dbReference type="OrthoDB" id="1150116at2"/>
<dbReference type="PATRIC" id="fig|28037.216.peg.1169"/>
<dbReference type="EMBL" id="JYGT01000008">
    <property type="protein sequence ID" value="KJQ75442.1"/>
    <property type="molecule type" value="Genomic_DNA"/>
</dbReference>
<proteinExistence type="predicted"/>
<dbReference type="Proteomes" id="UP000033489">
    <property type="component" value="Unassembled WGS sequence"/>
</dbReference>
<gene>
    <name evidence="1" type="ORF">TZ94_01207</name>
</gene>
<evidence type="ECO:0008006" key="3">
    <source>
        <dbReference type="Google" id="ProtNLM"/>
    </source>
</evidence>
<dbReference type="AlphaFoldDB" id="A0A0F2DWV8"/>
<organism evidence="1 2">
    <name type="scientific">Streptococcus infantis</name>
    <dbReference type="NCBI Taxonomy" id="68892"/>
    <lineage>
        <taxon>Bacteria</taxon>
        <taxon>Bacillati</taxon>
        <taxon>Bacillota</taxon>
        <taxon>Bacilli</taxon>
        <taxon>Lactobacillales</taxon>
        <taxon>Streptococcaceae</taxon>
        <taxon>Streptococcus</taxon>
    </lineage>
</organism>
<comment type="caution">
    <text evidence="1">The sequence shown here is derived from an EMBL/GenBank/DDBJ whole genome shotgun (WGS) entry which is preliminary data.</text>
</comment>
<reference evidence="1 2" key="1">
    <citation type="submission" date="2015-02" db="EMBL/GenBank/DDBJ databases">
        <title>Evolution of amylase-binding proteins of oral streptococcal species.</title>
        <authorList>
            <person name="Haase E.M."/>
        </authorList>
    </citation>
    <scope>NUCLEOTIDE SEQUENCE [LARGE SCALE GENOMIC DNA]</scope>
    <source>
        <strain evidence="1 2">UC921A</strain>
    </source>
</reference>
<protein>
    <recommendedName>
        <fullName evidence="3">Immunity protein</fullName>
    </recommendedName>
</protein>
<name>A0A0F2DWV8_9STRE</name>
<accession>A0A0F2DWV8</accession>
<sequence>MTVTIDELVKELGFCVVPTEEKPFSLDDVRFNLLAYLEDYSKMGFSFFKVATDLVKLRKEQESYRLFGQCFLGAFVIGEEEQVFLLCNREGREVFQESRVYVNSSLHTFVSSYSLFLSGIFLLKAKFYEIEQDEVEEIAANLKNQVLALEKPLEQELPFWEHMAYLIEDDGIVLRDDLFHILNKEQ</sequence>
<evidence type="ECO:0000313" key="2">
    <source>
        <dbReference type="Proteomes" id="UP000033489"/>
    </source>
</evidence>
<evidence type="ECO:0000313" key="1">
    <source>
        <dbReference type="EMBL" id="KJQ75442.1"/>
    </source>
</evidence>
<dbReference type="RefSeq" id="WP_045615183.1">
    <property type="nucleotide sequence ID" value="NZ_JYGT01000008.1"/>
</dbReference>